<evidence type="ECO:0000313" key="8">
    <source>
        <dbReference type="EMBL" id="SHM94078.1"/>
    </source>
</evidence>
<dbReference type="Proteomes" id="UP000184028">
    <property type="component" value="Unassembled WGS sequence"/>
</dbReference>
<evidence type="ECO:0000256" key="2">
    <source>
        <dbReference type="ARBA" id="ARBA00022475"/>
    </source>
</evidence>
<dbReference type="InterPro" id="IPR010432">
    <property type="entry name" value="RDD"/>
</dbReference>
<evidence type="ECO:0000256" key="5">
    <source>
        <dbReference type="ARBA" id="ARBA00023136"/>
    </source>
</evidence>
<comment type="subcellular location">
    <subcellularLocation>
        <location evidence="1">Cell membrane</location>
        <topology evidence="1">Multi-pass membrane protein</topology>
    </subcellularLocation>
</comment>
<dbReference type="RefSeq" id="WP_068845770.1">
    <property type="nucleotide sequence ID" value="NZ_FRBT01000014.1"/>
</dbReference>
<accession>A0A1M7MSP4</accession>
<keyword evidence="5 6" id="KW-0472">Membrane</keyword>
<dbReference type="STRING" id="946677.SAMN05444484_11421"/>
<name>A0A1M7MSP4_9FLAO</name>
<evidence type="ECO:0000256" key="1">
    <source>
        <dbReference type="ARBA" id="ARBA00004651"/>
    </source>
</evidence>
<feature type="domain" description="RDD" evidence="7">
    <location>
        <begin position="14"/>
        <end position="127"/>
    </location>
</feature>
<dbReference type="OrthoDB" id="762068at2"/>
<dbReference type="GO" id="GO:0005886">
    <property type="term" value="C:plasma membrane"/>
    <property type="evidence" value="ECO:0007669"/>
    <property type="project" value="UniProtKB-SubCell"/>
</dbReference>
<evidence type="ECO:0000259" key="7">
    <source>
        <dbReference type="Pfam" id="PF06271"/>
    </source>
</evidence>
<feature type="transmembrane region" description="Helical" evidence="6">
    <location>
        <begin position="20"/>
        <end position="44"/>
    </location>
</feature>
<reference evidence="9" key="1">
    <citation type="submission" date="2016-11" db="EMBL/GenBank/DDBJ databases">
        <authorList>
            <person name="Varghese N."/>
            <person name="Submissions S."/>
        </authorList>
    </citation>
    <scope>NUCLEOTIDE SEQUENCE [LARGE SCALE GENOMIC DNA]</scope>
    <source>
        <strain evidence="9">DSM 24724</strain>
    </source>
</reference>
<keyword evidence="9" id="KW-1185">Reference proteome</keyword>
<dbReference type="PANTHER" id="PTHR36115:SF4">
    <property type="entry name" value="MEMBRANE PROTEIN"/>
    <property type="match status" value="1"/>
</dbReference>
<evidence type="ECO:0000256" key="4">
    <source>
        <dbReference type="ARBA" id="ARBA00022989"/>
    </source>
</evidence>
<gene>
    <name evidence="8" type="ORF">SAMN05444484_11421</name>
</gene>
<dbReference type="AlphaFoldDB" id="A0A1M7MSP4"/>
<dbReference type="Pfam" id="PF06271">
    <property type="entry name" value="RDD"/>
    <property type="match status" value="1"/>
</dbReference>
<dbReference type="EMBL" id="FRBT01000014">
    <property type="protein sequence ID" value="SHM94078.1"/>
    <property type="molecule type" value="Genomic_DNA"/>
</dbReference>
<keyword evidence="2" id="KW-1003">Cell membrane</keyword>
<dbReference type="InterPro" id="IPR051791">
    <property type="entry name" value="Pra-immunoreactive"/>
</dbReference>
<keyword evidence="4 6" id="KW-1133">Transmembrane helix</keyword>
<dbReference type="PANTHER" id="PTHR36115">
    <property type="entry name" value="PROLINE-RICH ANTIGEN HOMOLOG-RELATED"/>
    <property type="match status" value="1"/>
</dbReference>
<evidence type="ECO:0000313" key="9">
    <source>
        <dbReference type="Proteomes" id="UP000184028"/>
    </source>
</evidence>
<proteinExistence type="predicted"/>
<keyword evidence="3 6" id="KW-0812">Transmembrane</keyword>
<organism evidence="8 9">
    <name type="scientific">Flavobacterium chilense</name>
    <dbReference type="NCBI Taxonomy" id="946677"/>
    <lineage>
        <taxon>Bacteria</taxon>
        <taxon>Pseudomonadati</taxon>
        <taxon>Bacteroidota</taxon>
        <taxon>Flavobacteriia</taxon>
        <taxon>Flavobacteriales</taxon>
        <taxon>Flavobacteriaceae</taxon>
        <taxon>Flavobacterium</taxon>
    </lineage>
</organism>
<evidence type="ECO:0000256" key="6">
    <source>
        <dbReference type="SAM" id="Phobius"/>
    </source>
</evidence>
<feature type="transmembrane region" description="Helical" evidence="6">
    <location>
        <begin position="64"/>
        <end position="84"/>
    </location>
</feature>
<sequence>MSNSTYVLDDKLLASNGSRFLNYILDLILFMVLLFIVLLSISIISALLGAPGVGHWFDELGDAGWRILSIIGALIYYTLFEVLFGRTLAKFITGTIVVDENGEKPDFGTIFKRSLCRLIPFDAFSFLGNNGRGWHDSISDTYVVRKKALDTEVKMFKELNLIGAKEVN</sequence>
<protein>
    <submittedName>
        <fullName evidence="8">Uncharacterized membrane protein YckC, RDD family</fullName>
    </submittedName>
</protein>
<evidence type="ECO:0000256" key="3">
    <source>
        <dbReference type="ARBA" id="ARBA00022692"/>
    </source>
</evidence>